<dbReference type="GO" id="GO:0007017">
    <property type="term" value="P:microtubule-based process"/>
    <property type="evidence" value="ECO:0007669"/>
    <property type="project" value="InterPro"/>
</dbReference>
<dbReference type="AlphaFoldDB" id="A0AB34JYA2"/>
<dbReference type="InterPro" id="IPR001372">
    <property type="entry name" value="Dynein_light_chain_typ-1/2"/>
</dbReference>
<dbReference type="GO" id="GO:0005874">
    <property type="term" value="C:microtubule"/>
    <property type="evidence" value="ECO:0007669"/>
    <property type="project" value="UniProtKB-KW"/>
</dbReference>
<protein>
    <recommendedName>
        <fullName evidence="11">Dynein light chain</fullName>
    </recommendedName>
</protein>
<evidence type="ECO:0000256" key="2">
    <source>
        <dbReference type="ARBA" id="ARBA00011655"/>
    </source>
</evidence>
<reference evidence="13 14" key="1">
    <citation type="journal article" date="2024" name="Science">
        <title>Giant polyketide synthase enzymes in the biosynthesis of giant marine polyether toxins.</title>
        <authorList>
            <person name="Fallon T.R."/>
            <person name="Shende V.V."/>
            <person name="Wierzbicki I.H."/>
            <person name="Pendleton A.L."/>
            <person name="Watervoot N.F."/>
            <person name="Auber R.P."/>
            <person name="Gonzalez D.J."/>
            <person name="Wisecaver J.H."/>
            <person name="Moore B.S."/>
        </authorList>
    </citation>
    <scope>NUCLEOTIDE SEQUENCE [LARGE SCALE GENOMIC DNA]</scope>
    <source>
        <strain evidence="13 14">12B1</strain>
    </source>
</reference>
<dbReference type="PANTHER" id="PTHR11886:SF2">
    <property type="entry name" value="DYNEIN AXONEMAL LIGHT CHAIN 4"/>
    <property type="match status" value="1"/>
</dbReference>
<feature type="region of interest" description="Disordered" evidence="12">
    <location>
        <begin position="33"/>
        <end position="55"/>
    </location>
</feature>
<evidence type="ECO:0000256" key="6">
    <source>
        <dbReference type="ARBA" id="ARBA00023069"/>
    </source>
</evidence>
<dbReference type="Pfam" id="PF01221">
    <property type="entry name" value="Dynein_light"/>
    <property type="match status" value="1"/>
</dbReference>
<keyword evidence="9" id="KW-0966">Cell projection</keyword>
<comment type="subcellular location">
    <subcellularLocation>
        <location evidence="1">Cytoplasm</location>
        <location evidence="1">Cytoskeleton</location>
        <location evidence="1">Cilium axoneme</location>
    </subcellularLocation>
</comment>
<keyword evidence="7 11" id="KW-0505">Motor protein</keyword>
<keyword evidence="4 11" id="KW-0493">Microtubule</keyword>
<evidence type="ECO:0000256" key="4">
    <source>
        <dbReference type="ARBA" id="ARBA00022701"/>
    </source>
</evidence>
<dbReference type="CDD" id="cd21453">
    <property type="entry name" value="DLC-like_DNAL4"/>
    <property type="match status" value="1"/>
</dbReference>
<dbReference type="GO" id="GO:0030286">
    <property type="term" value="C:dynein complex"/>
    <property type="evidence" value="ECO:0007669"/>
    <property type="project" value="UniProtKB-KW"/>
</dbReference>
<sequence length="158" mass="17094">MGPVPRASPSHLPLLAVALGPLPHLGASRPPPVLAAPLPSPASLPMADGEADGGGSDLDVLSRQMSYALVKNCDMNEEMRTDCVDLVITAIERYANSYESAARLVKETMDKKYNESWVVVIGQGFAFEVTHEVKHVLWMYFWNIAVLVYKAGARQAGA</sequence>
<dbReference type="Proteomes" id="UP001515480">
    <property type="component" value="Unassembled WGS sequence"/>
</dbReference>
<keyword evidence="5 11" id="KW-0243">Dynein</keyword>
<evidence type="ECO:0000256" key="8">
    <source>
        <dbReference type="ARBA" id="ARBA00023212"/>
    </source>
</evidence>
<feature type="compositionally biased region" description="Pro residues" evidence="12">
    <location>
        <begin position="33"/>
        <end position="42"/>
    </location>
</feature>
<comment type="similarity">
    <text evidence="11">Belongs to the dynein light chain family.</text>
</comment>
<proteinExistence type="inferred from homology"/>
<accession>A0AB34JYA2</accession>
<evidence type="ECO:0000313" key="13">
    <source>
        <dbReference type="EMBL" id="KAL1525827.1"/>
    </source>
</evidence>
<evidence type="ECO:0000256" key="5">
    <source>
        <dbReference type="ARBA" id="ARBA00023017"/>
    </source>
</evidence>
<dbReference type="SUPFAM" id="SSF54648">
    <property type="entry name" value="DLC"/>
    <property type="match status" value="1"/>
</dbReference>
<evidence type="ECO:0000256" key="10">
    <source>
        <dbReference type="ARBA" id="ARBA00057688"/>
    </source>
</evidence>
<evidence type="ECO:0000256" key="1">
    <source>
        <dbReference type="ARBA" id="ARBA00004430"/>
    </source>
</evidence>
<keyword evidence="8 11" id="KW-0206">Cytoskeleton</keyword>
<evidence type="ECO:0000256" key="11">
    <source>
        <dbReference type="RuleBase" id="RU365010"/>
    </source>
</evidence>
<evidence type="ECO:0000313" key="14">
    <source>
        <dbReference type="Proteomes" id="UP001515480"/>
    </source>
</evidence>
<dbReference type="FunFam" id="3.30.740.10:FF:000002">
    <property type="entry name" value="Dynein light chain"/>
    <property type="match status" value="1"/>
</dbReference>
<evidence type="ECO:0000256" key="9">
    <source>
        <dbReference type="ARBA" id="ARBA00023273"/>
    </source>
</evidence>
<evidence type="ECO:0000256" key="7">
    <source>
        <dbReference type="ARBA" id="ARBA00023175"/>
    </source>
</evidence>
<organism evidence="13 14">
    <name type="scientific">Prymnesium parvum</name>
    <name type="common">Toxic golden alga</name>
    <dbReference type="NCBI Taxonomy" id="97485"/>
    <lineage>
        <taxon>Eukaryota</taxon>
        <taxon>Haptista</taxon>
        <taxon>Haptophyta</taxon>
        <taxon>Prymnesiophyceae</taxon>
        <taxon>Prymnesiales</taxon>
        <taxon>Prymnesiaceae</taxon>
        <taxon>Prymnesium</taxon>
    </lineage>
</organism>
<comment type="subunit">
    <text evidence="2">Consists of at least two heavy chains and a number of intermediate and light chains.</text>
</comment>
<keyword evidence="14" id="KW-1185">Reference proteome</keyword>
<comment type="function">
    <text evidence="10">Force generating protein of respiratory cilia. Produces force towards the minus ends of microtubules. Dynein has ATPase activity.</text>
</comment>
<evidence type="ECO:0000256" key="3">
    <source>
        <dbReference type="ARBA" id="ARBA00022490"/>
    </source>
</evidence>
<name>A0AB34JYA2_PRYPA</name>
<dbReference type="GO" id="GO:0005930">
    <property type="term" value="C:axoneme"/>
    <property type="evidence" value="ECO:0007669"/>
    <property type="project" value="UniProtKB-SubCell"/>
</dbReference>
<dbReference type="PANTHER" id="PTHR11886">
    <property type="entry name" value="DYNEIN LIGHT CHAIN"/>
    <property type="match status" value="1"/>
</dbReference>
<keyword evidence="3 11" id="KW-0963">Cytoplasm</keyword>
<gene>
    <name evidence="13" type="ORF">AB1Y20_020664</name>
</gene>
<dbReference type="EMBL" id="JBGBPQ010000004">
    <property type="protein sequence ID" value="KAL1525827.1"/>
    <property type="molecule type" value="Genomic_DNA"/>
</dbReference>
<evidence type="ECO:0000256" key="12">
    <source>
        <dbReference type="SAM" id="MobiDB-lite"/>
    </source>
</evidence>
<dbReference type="InterPro" id="IPR037177">
    <property type="entry name" value="DLC_sf"/>
</dbReference>
<comment type="caution">
    <text evidence="13">The sequence shown here is derived from an EMBL/GenBank/DDBJ whole genome shotgun (WGS) entry which is preliminary data.</text>
</comment>
<keyword evidence="6" id="KW-0969">Cilium</keyword>
<dbReference type="Gene3D" id="3.30.740.10">
    <property type="entry name" value="Protein Inhibitor Of Neuronal Nitric Oxide Synthase"/>
    <property type="match status" value="1"/>
</dbReference>
<dbReference type="SMART" id="SM01375">
    <property type="entry name" value="Dynein_light"/>
    <property type="match status" value="1"/>
</dbReference>